<keyword evidence="1 2" id="KW-0175">Coiled coil</keyword>
<proteinExistence type="predicted"/>
<evidence type="ECO:0000313" key="6">
    <source>
        <dbReference type="Proteomes" id="UP000053097"/>
    </source>
</evidence>
<feature type="coiled-coil region" evidence="2">
    <location>
        <begin position="177"/>
        <end position="277"/>
    </location>
</feature>
<dbReference type="AlphaFoldDB" id="A0A026WP43"/>
<organism evidence="5 6">
    <name type="scientific">Ooceraea biroi</name>
    <name type="common">Clonal raider ant</name>
    <name type="synonym">Cerapachys biroi</name>
    <dbReference type="NCBI Taxonomy" id="2015173"/>
    <lineage>
        <taxon>Eukaryota</taxon>
        <taxon>Metazoa</taxon>
        <taxon>Ecdysozoa</taxon>
        <taxon>Arthropoda</taxon>
        <taxon>Hexapoda</taxon>
        <taxon>Insecta</taxon>
        <taxon>Pterygota</taxon>
        <taxon>Neoptera</taxon>
        <taxon>Endopterygota</taxon>
        <taxon>Hymenoptera</taxon>
        <taxon>Apocrita</taxon>
        <taxon>Aculeata</taxon>
        <taxon>Formicoidea</taxon>
        <taxon>Formicidae</taxon>
        <taxon>Dorylinae</taxon>
        <taxon>Ooceraea</taxon>
    </lineage>
</organism>
<protein>
    <recommendedName>
        <fullName evidence="4">Trichohyalin-plectin-homology domain-containing protein</fullName>
    </recommendedName>
</protein>
<keyword evidence="6" id="KW-1185">Reference proteome</keyword>
<dbReference type="OMA" id="PLCRQIN"/>
<dbReference type="PANTHER" id="PTHR28663">
    <property type="entry name" value="COILED-COIL DOMAIN-CONTAINING PROTEIN 173"/>
    <property type="match status" value="1"/>
</dbReference>
<dbReference type="Proteomes" id="UP000053097">
    <property type="component" value="Unassembled WGS sequence"/>
</dbReference>
<reference evidence="5 6" key="1">
    <citation type="journal article" date="2014" name="Curr. Biol.">
        <title>The genome of the clonal raider ant Cerapachys biroi.</title>
        <authorList>
            <person name="Oxley P.R."/>
            <person name="Ji L."/>
            <person name="Fetter-Pruneda I."/>
            <person name="McKenzie S.K."/>
            <person name="Li C."/>
            <person name="Hu H."/>
            <person name="Zhang G."/>
            <person name="Kronauer D.J."/>
        </authorList>
    </citation>
    <scope>NUCLEOTIDE SEQUENCE [LARGE SCALE GENOMIC DNA]</scope>
</reference>
<feature type="region of interest" description="Disordered" evidence="3">
    <location>
        <begin position="500"/>
        <end position="526"/>
    </location>
</feature>
<feature type="compositionally biased region" description="Basic residues" evidence="3">
    <location>
        <begin position="509"/>
        <end position="520"/>
    </location>
</feature>
<dbReference type="InterPro" id="IPR039986">
    <property type="entry name" value="CFAP210"/>
</dbReference>
<dbReference type="GO" id="GO:0005879">
    <property type="term" value="C:axonemal microtubule"/>
    <property type="evidence" value="ECO:0007669"/>
    <property type="project" value="TreeGrafter"/>
</dbReference>
<feature type="coiled-coil region" evidence="2">
    <location>
        <begin position="424"/>
        <end position="456"/>
    </location>
</feature>
<gene>
    <name evidence="5" type="ORF">X777_02444</name>
</gene>
<dbReference type="EMBL" id="KK107148">
    <property type="protein sequence ID" value="EZA57436.1"/>
    <property type="molecule type" value="Genomic_DNA"/>
</dbReference>
<dbReference type="Pfam" id="PF13868">
    <property type="entry name" value="TPH"/>
    <property type="match status" value="1"/>
</dbReference>
<dbReference type="InterPro" id="IPR043597">
    <property type="entry name" value="TPH_dom"/>
</dbReference>
<evidence type="ECO:0000259" key="4">
    <source>
        <dbReference type="Pfam" id="PF13868"/>
    </source>
</evidence>
<feature type="coiled-coil region" evidence="2">
    <location>
        <begin position="85"/>
        <end position="130"/>
    </location>
</feature>
<accession>A0A026WP43</accession>
<evidence type="ECO:0000256" key="1">
    <source>
        <dbReference type="ARBA" id="ARBA00023054"/>
    </source>
</evidence>
<evidence type="ECO:0000313" key="5">
    <source>
        <dbReference type="EMBL" id="EZA57436.1"/>
    </source>
</evidence>
<evidence type="ECO:0000256" key="3">
    <source>
        <dbReference type="SAM" id="MobiDB-lite"/>
    </source>
</evidence>
<dbReference type="STRING" id="2015173.A0A026WP43"/>
<sequence>MVRRRAHHSEMRTTYLLKCGQTLDNTKPSKRTRALIAPKSAFQRFVDYTTEEDRIAAQQEKEVAKITALKKATYEKTKTWSDTIENIKARRREELLSKKKKAEEETETFVKDLAEKKAAERAEIVQQARKLILQKKPLCRRFNRALLASECLRELDAQVAFQKTIKTMDKNQDIEYANSIKIEVAMHEEQKKQETEKRAKKTRNYRMDLKKQIEENEQNNKLKAAEEMEAEKQEQKNMTQNVQIAKEREMQDILNKKKKLQQFFKEAIEEKKRFELELKRDEEFEDRALEIYRKAKDRIQKIHASITLKEKEEKARETQIIVEQYSAIKQTRESDEDKEILEKAVKEKVIEAEKQKAQKEWKKTMRNLMAEYKLQDAAVKAKRKQEEKDWKAWEMMQRFKRNEYDKQTNLEERKRQWQQKQEYRNELQRDIEGQQIEKKREEVLEAEATNMKAVTEKANRRIMLYGDEILEESRGVRPLYPIIKAVEECKKEMGLIPRKKMEEPVKAERPKRKHGMRRICTKPVPPDQIYYLQ</sequence>
<dbReference type="PANTHER" id="PTHR28663:SF1">
    <property type="entry name" value="CILIA- AND FLAGELLA- ASSOCIATED PROTEIN 210"/>
    <property type="match status" value="1"/>
</dbReference>
<feature type="domain" description="Trichohyalin-plectin-homology" evidence="4">
    <location>
        <begin position="139"/>
        <end position="461"/>
    </location>
</feature>
<evidence type="ECO:0000256" key="2">
    <source>
        <dbReference type="SAM" id="Coils"/>
    </source>
</evidence>
<name>A0A026WP43_OOCBI</name>
<dbReference type="OrthoDB" id="331765at2759"/>